<evidence type="ECO:0000313" key="1">
    <source>
        <dbReference type="EMBL" id="MBB5516568.1"/>
    </source>
</evidence>
<sequence>MTALFLTAPAVSAQSAARDGTFRGIGLAEGMELKLSTLDGIVQGTFTESNGAQSVVRLRQTDPGNAIGTVRVQGVPVFMLLEFREDGNVGLGTVPLNSAGQPITGAAQGFDFVPERVGRF</sequence>
<dbReference type="EMBL" id="JACIJS010000007">
    <property type="protein sequence ID" value="MBB5516568.1"/>
    <property type="molecule type" value="Genomic_DNA"/>
</dbReference>
<proteinExistence type="predicted"/>
<comment type="caution">
    <text evidence="1">The sequence shown here is derived from an EMBL/GenBank/DDBJ whole genome shotgun (WGS) entry which is preliminary data.</text>
</comment>
<dbReference type="RefSeq" id="WP_184012287.1">
    <property type="nucleotide sequence ID" value="NZ_JACIJS010000007.1"/>
</dbReference>
<dbReference type="AlphaFoldDB" id="A0A840WNC3"/>
<name>A0A840WNC3_9RHOB</name>
<protein>
    <submittedName>
        <fullName evidence="1">Uncharacterized protein</fullName>
    </submittedName>
</protein>
<reference evidence="1 2" key="1">
    <citation type="submission" date="2020-08" db="EMBL/GenBank/DDBJ databases">
        <title>Genomic Encyclopedia of Type Strains, Phase IV (KMG-IV): sequencing the most valuable type-strain genomes for metagenomic binning, comparative biology and taxonomic classification.</title>
        <authorList>
            <person name="Goeker M."/>
        </authorList>
    </citation>
    <scope>NUCLEOTIDE SEQUENCE [LARGE SCALE GENOMIC DNA]</scope>
    <source>
        <strain evidence="1 2">DSM 103377</strain>
    </source>
</reference>
<organism evidence="1 2">
    <name type="scientific">Rubricella aquisinus</name>
    <dbReference type="NCBI Taxonomy" id="2028108"/>
    <lineage>
        <taxon>Bacteria</taxon>
        <taxon>Pseudomonadati</taxon>
        <taxon>Pseudomonadota</taxon>
        <taxon>Alphaproteobacteria</taxon>
        <taxon>Rhodobacterales</taxon>
        <taxon>Paracoccaceae</taxon>
        <taxon>Rubricella</taxon>
    </lineage>
</organism>
<accession>A0A840WNC3</accession>
<gene>
    <name evidence="1" type="ORF">FHS89_002599</name>
</gene>
<dbReference type="Proteomes" id="UP000553766">
    <property type="component" value="Unassembled WGS sequence"/>
</dbReference>
<evidence type="ECO:0000313" key="2">
    <source>
        <dbReference type="Proteomes" id="UP000553766"/>
    </source>
</evidence>
<keyword evidence="2" id="KW-1185">Reference proteome</keyword>